<keyword evidence="4" id="KW-1185">Reference proteome</keyword>
<feature type="transmembrane region" description="Helical" evidence="2">
    <location>
        <begin position="151"/>
        <end position="176"/>
    </location>
</feature>
<organism evidence="3 4">
    <name type="scientific">Agrocybe pediades</name>
    <dbReference type="NCBI Taxonomy" id="84607"/>
    <lineage>
        <taxon>Eukaryota</taxon>
        <taxon>Fungi</taxon>
        <taxon>Dikarya</taxon>
        <taxon>Basidiomycota</taxon>
        <taxon>Agaricomycotina</taxon>
        <taxon>Agaricomycetes</taxon>
        <taxon>Agaricomycetidae</taxon>
        <taxon>Agaricales</taxon>
        <taxon>Agaricineae</taxon>
        <taxon>Strophariaceae</taxon>
        <taxon>Agrocybe</taxon>
    </lineage>
</organism>
<dbReference type="EMBL" id="JAACJL010000015">
    <property type="protein sequence ID" value="KAF4621410.1"/>
    <property type="molecule type" value="Genomic_DNA"/>
</dbReference>
<evidence type="ECO:0000313" key="3">
    <source>
        <dbReference type="EMBL" id="KAF4621410.1"/>
    </source>
</evidence>
<accession>A0A8H4R122</accession>
<proteinExistence type="predicted"/>
<gene>
    <name evidence="3" type="ORF">D9613_000733</name>
</gene>
<reference evidence="3 4" key="1">
    <citation type="submission" date="2019-12" db="EMBL/GenBank/DDBJ databases">
        <authorList>
            <person name="Floudas D."/>
            <person name="Bentzer J."/>
            <person name="Ahren D."/>
            <person name="Johansson T."/>
            <person name="Persson P."/>
            <person name="Tunlid A."/>
        </authorList>
    </citation>
    <scope>NUCLEOTIDE SEQUENCE [LARGE SCALE GENOMIC DNA]</scope>
    <source>
        <strain evidence="3 4">CBS 102.39</strain>
    </source>
</reference>
<name>A0A8H4R122_9AGAR</name>
<keyword evidence="2" id="KW-0472">Membrane</keyword>
<feature type="compositionally biased region" description="Polar residues" evidence="1">
    <location>
        <begin position="286"/>
        <end position="295"/>
    </location>
</feature>
<feature type="transmembrane region" description="Helical" evidence="2">
    <location>
        <begin position="21"/>
        <end position="45"/>
    </location>
</feature>
<feature type="region of interest" description="Disordered" evidence="1">
    <location>
        <begin position="238"/>
        <end position="312"/>
    </location>
</feature>
<feature type="transmembrane region" description="Helical" evidence="2">
    <location>
        <begin position="94"/>
        <end position="115"/>
    </location>
</feature>
<keyword evidence="2" id="KW-1133">Transmembrane helix</keyword>
<evidence type="ECO:0000256" key="1">
    <source>
        <dbReference type="SAM" id="MobiDB-lite"/>
    </source>
</evidence>
<keyword evidence="2" id="KW-0812">Transmembrane</keyword>
<dbReference type="AlphaFoldDB" id="A0A8H4R122"/>
<feature type="compositionally biased region" description="Basic and acidic residues" evidence="1">
    <location>
        <begin position="270"/>
        <end position="284"/>
    </location>
</feature>
<sequence length="312" mass="34561">MPFSYRQLFLGRSTFCCCLPVRLGVIAMSVLGLLVAGLLTVVLWFEIASSSSSDLTGAERAAFVVGALTETVLFAASLLGLVGAITRKQSFTQLYAYILYVHFLVNLGVAAYLAFEITRVTNNAERVACQTAIKTPEAQDQCTGLLSFAKWVYWVIAGVVLVVEFYGAIIVTRYLYQLKREKGDMRAMRMHTEDAFQLKSRGAYTQLQEPTTPGRIPPLDSAYLGPSDVEFDPYTEVYAPEDRPSYPDTMNNKDMPAPPIEAGYGGGSWTHHEIATEEKARLQRQEAVSESNKNQEPAPPFEDFRSGDKPLL</sequence>
<evidence type="ECO:0000313" key="4">
    <source>
        <dbReference type="Proteomes" id="UP000521872"/>
    </source>
</evidence>
<dbReference type="Proteomes" id="UP000521872">
    <property type="component" value="Unassembled WGS sequence"/>
</dbReference>
<evidence type="ECO:0000256" key="2">
    <source>
        <dbReference type="SAM" id="Phobius"/>
    </source>
</evidence>
<feature type="transmembrane region" description="Helical" evidence="2">
    <location>
        <begin position="61"/>
        <end position="82"/>
    </location>
</feature>
<comment type="caution">
    <text evidence="3">The sequence shown here is derived from an EMBL/GenBank/DDBJ whole genome shotgun (WGS) entry which is preliminary data.</text>
</comment>
<protein>
    <submittedName>
        <fullName evidence="3">Uncharacterized protein</fullName>
    </submittedName>
</protein>
<dbReference type="OrthoDB" id="3249582at2759"/>
<feature type="compositionally biased region" description="Basic and acidic residues" evidence="1">
    <location>
        <begin position="302"/>
        <end position="312"/>
    </location>
</feature>